<dbReference type="PANTHER" id="PTHR21398:SF6">
    <property type="entry name" value="AGAP007094-PA"/>
    <property type="match status" value="1"/>
</dbReference>
<organism evidence="1 2">
    <name type="scientific">Chrysodeixis includens</name>
    <name type="common">Soybean looper</name>
    <name type="synonym">Pseudoplusia includens</name>
    <dbReference type="NCBI Taxonomy" id="689277"/>
    <lineage>
        <taxon>Eukaryota</taxon>
        <taxon>Metazoa</taxon>
        <taxon>Ecdysozoa</taxon>
        <taxon>Arthropoda</taxon>
        <taxon>Hexapoda</taxon>
        <taxon>Insecta</taxon>
        <taxon>Pterygota</taxon>
        <taxon>Neoptera</taxon>
        <taxon>Endopterygota</taxon>
        <taxon>Lepidoptera</taxon>
        <taxon>Glossata</taxon>
        <taxon>Ditrysia</taxon>
        <taxon>Noctuoidea</taxon>
        <taxon>Noctuidae</taxon>
        <taxon>Plusiinae</taxon>
        <taxon>Chrysodeixis</taxon>
    </lineage>
</organism>
<dbReference type="EMBL" id="LR824019">
    <property type="protein sequence ID" value="CAD0202321.1"/>
    <property type="molecule type" value="Genomic_DNA"/>
</dbReference>
<accession>A0A9N8KU09</accession>
<keyword evidence="2" id="KW-1185">Reference proteome</keyword>
<reference evidence="1" key="1">
    <citation type="submission" date="2021-12" db="EMBL/GenBank/DDBJ databases">
        <authorList>
            <person name="King R."/>
        </authorList>
    </citation>
    <scope>NUCLEOTIDE SEQUENCE</scope>
</reference>
<evidence type="ECO:0000313" key="1">
    <source>
        <dbReference type="EMBL" id="CAD0202321.1"/>
    </source>
</evidence>
<dbReference type="InterPro" id="IPR006631">
    <property type="entry name" value="DM4_12"/>
</dbReference>
<sequence>MYKYFQVCFLCYICFLAFILNDFGNANEPSHRHKRYLSFRNVSHFFLRFNFKANMVPWNQIFAQALGFRINWDDPPDNFHPYKNHFIHRRTIYNNIETVLDKNGVNGFHCVRRAICEMETIPDPRKIYHKLLKMVFRQQSEATGKWHNKTSEDCEQSTSLCPFSPLQVSLFTDI</sequence>
<dbReference type="Proteomes" id="UP001154114">
    <property type="component" value="Chromosome 16"/>
</dbReference>
<dbReference type="AlphaFoldDB" id="A0A9N8KU09"/>
<proteinExistence type="predicted"/>
<name>A0A9N8KU09_CHRIL</name>
<evidence type="ECO:0000313" key="2">
    <source>
        <dbReference type="Proteomes" id="UP001154114"/>
    </source>
</evidence>
<protein>
    <submittedName>
        <fullName evidence="1">Uncharacterized protein</fullName>
    </submittedName>
</protein>
<dbReference type="OrthoDB" id="7526931at2759"/>
<gene>
    <name evidence="1" type="ORF">CINC_LOCUS3984</name>
</gene>
<dbReference type="PANTHER" id="PTHR21398">
    <property type="entry name" value="AGAP007094-PA"/>
    <property type="match status" value="1"/>
</dbReference>
<dbReference type="SMART" id="SM00718">
    <property type="entry name" value="DM4_12"/>
    <property type="match status" value="1"/>
</dbReference>
<dbReference type="Pfam" id="PF07841">
    <property type="entry name" value="DM4_12"/>
    <property type="match status" value="1"/>
</dbReference>